<proteinExistence type="predicted"/>
<gene>
    <name evidence="1" type="ORF">W911_12725</name>
</gene>
<dbReference type="HOGENOM" id="CLU_1370588_0_0_5"/>
<evidence type="ECO:0000313" key="2">
    <source>
        <dbReference type="Proteomes" id="UP000018542"/>
    </source>
</evidence>
<dbReference type="Gene3D" id="1.25.40.10">
    <property type="entry name" value="Tetratricopeptide repeat domain"/>
    <property type="match status" value="1"/>
</dbReference>
<reference evidence="1 2" key="1">
    <citation type="journal article" date="2014" name="Genome Announc.">
        <title>Complete Genome Sequence of Hyphomicrobium nitrativorans Strain NL23, a Denitrifying Bacterium Isolated from Biofilm of a Methanol-Fed Denitrification System Treating Seawater at the Montreal Biodome.</title>
        <authorList>
            <person name="Martineau C."/>
            <person name="Villeneuve C."/>
            <person name="Mauffrey F."/>
            <person name="Villemur R."/>
        </authorList>
    </citation>
    <scope>NUCLEOTIDE SEQUENCE [LARGE SCALE GENOMIC DNA]</scope>
    <source>
        <strain evidence="1">NL23</strain>
    </source>
</reference>
<keyword evidence="2" id="KW-1185">Reference proteome</keyword>
<dbReference type="EMBL" id="CP006912">
    <property type="protein sequence ID" value="AHB50271.1"/>
    <property type="molecule type" value="Genomic_DNA"/>
</dbReference>
<dbReference type="AlphaFoldDB" id="V5SHA9"/>
<dbReference type="PATRIC" id="fig|1029756.8.peg.2645"/>
<dbReference type="RefSeq" id="WP_023787881.1">
    <property type="nucleotide sequence ID" value="NC_022997.1"/>
</dbReference>
<accession>V5SHA9</accession>
<name>V5SHA9_9HYPH</name>
<organism evidence="1 2">
    <name type="scientific">Hyphomicrobium nitrativorans NL23</name>
    <dbReference type="NCBI Taxonomy" id="1029756"/>
    <lineage>
        <taxon>Bacteria</taxon>
        <taxon>Pseudomonadati</taxon>
        <taxon>Pseudomonadota</taxon>
        <taxon>Alphaproteobacteria</taxon>
        <taxon>Hyphomicrobiales</taxon>
        <taxon>Hyphomicrobiaceae</taxon>
        <taxon>Hyphomicrobium</taxon>
    </lineage>
</organism>
<evidence type="ECO:0000313" key="1">
    <source>
        <dbReference type="EMBL" id="AHB50271.1"/>
    </source>
</evidence>
<dbReference type="Proteomes" id="UP000018542">
    <property type="component" value="Chromosome"/>
</dbReference>
<dbReference type="OrthoDB" id="7933880at2"/>
<dbReference type="KEGG" id="hni:W911_12725"/>
<dbReference type="InterPro" id="IPR011990">
    <property type="entry name" value="TPR-like_helical_dom_sf"/>
</dbReference>
<sequence>MIEIGGLAGTLLLLVPFAVLLLTVVSSVRRKTKTNLKTAVPAEAVSEPVAAQRYVLTAVGGGGAGVDARGDAPVAKPSAEHWLDQIRLAEERNDAAALPALYLALGQEEIARGEAEDGAGHLRSCIRHAARSRNAAVEAEARLELAELAREAGDLTTACEHWQIARSLFHKLARTHDVSVTEDRMRHHGCPTDWVLTDF</sequence>
<protein>
    <submittedName>
        <fullName evidence="1">Uncharacterized protein</fullName>
    </submittedName>
</protein>